<evidence type="ECO:0000313" key="1">
    <source>
        <dbReference type="EMBL" id="EOS12897.1"/>
    </source>
</evidence>
<dbReference type="Gene3D" id="3.30.2310.20">
    <property type="entry name" value="RelE-like"/>
    <property type="match status" value="1"/>
</dbReference>
<reference evidence="1 2" key="1">
    <citation type="submission" date="2013-04" db="EMBL/GenBank/DDBJ databases">
        <title>The Genome Sequence of Parabacteroides goldsteinii dnLKV18.</title>
        <authorList>
            <consortium name="The Broad Institute Genomics Platform"/>
            <consortium name="The Broad Institute Genome Sequencing Center for Infectious Disease"/>
            <person name="Earl A."/>
            <person name="Xavier R."/>
            <person name="Kuhn K."/>
            <person name="Stappenbeck T."/>
            <person name="Walker B."/>
            <person name="Young S."/>
            <person name="Zeng Q."/>
            <person name="Gargeya S."/>
            <person name="Fitzgerald M."/>
            <person name="Haas B."/>
            <person name="Abouelleil A."/>
            <person name="Allen A.W."/>
            <person name="Alvarado L."/>
            <person name="Arachchi H.M."/>
            <person name="Berlin A.M."/>
            <person name="Chapman S.B."/>
            <person name="Gainer-Dewar J."/>
            <person name="Goldberg J."/>
            <person name="Griggs A."/>
            <person name="Gujja S."/>
            <person name="Hansen M."/>
            <person name="Howarth C."/>
            <person name="Imamovic A."/>
            <person name="Ireland A."/>
            <person name="Larimer J."/>
            <person name="McCowan C."/>
            <person name="Murphy C."/>
            <person name="Pearson M."/>
            <person name="Poon T.W."/>
            <person name="Priest M."/>
            <person name="Roberts A."/>
            <person name="Saif S."/>
            <person name="Shea T."/>
            <person name="Sisk P."/>
            <person name="Sykes S."/>
            <person name="Wortman J."/>
            <person name="Nusbaum C."/>
            <person name="Birren B."/>
        </authorList>
    </citation>
    <scope>NUCLEOTIDE SEQUENCE [LARGE SCALE GENOMIC DNA]</scope>
    <source>
        <strain evidence="2">dnLKV18</strain>
    </source>
</reference>
<dbReference type="Proteomes" id="UP000014140">
    <property type="component" value="Unassembled WGS sequence"/>
</dbReference>
<dbReference type="EMBL" id="ASSQ01000025">
    <property type="protein sequence ID" value="EOS12897.1"/>
    <property type="molecule type" value="Genomic_DNA"/>
</dbReference>
<accession>S0GHL3</accession>
<protein>
    <recommendedName>
        <fullName evidence="3">RelE/StbE family addiction module toxin</fullName>
    </recommendedName>
</protein>
<keyword evidence="2" id="KW-1185">Reference proteome</keyword>
<dbReference type="InterPro" id="IPR035093">
    <property type="entry name" value="RelE/ParE_toxin_dom_sf"/>
</dbReference>
<organism evidence="1 2">
    <name type="scientific">Parabacteroides goldsteinii dnLKV18</name>
    <dbReference type="NCBI Taxonomy" id="1235789"/>
    <lineage>
        <taxon>Bacteria</taxon>
        <taxon>Pseudomonadati</taxon>
        <taxon>Bacteroidota</taxon>
        <taxon>Bacteroidia</taxon>
        <taxon>Bacteroidales</taxon>
        <taxon>Tannerellaceae</taxon>
        <taxon>Parabacteroides</taxon>
    </lineage>
</organism>
<dbReference type="HOGENOM" id="CLU_147162_8_2_10"/>
<proteinExistence type="predicted"/>
<comment type="caution">
    <text evidence="1">The sequence shown here is derived from an EMBL/GenBank/DDBJ whole genome shotgun (WGS) entry which is preliminary data.</text>
</comment>
<evidence type="ECO:0000313" key="2">
    <source>
        <dbReference type="Proteomes" id="UP000014140"/>
    </source>
</evidence>
<sequence length="107" mass="12933">MKIIWHPFASNDFDQIIYYYRDAFGVKTAQKVRDTLHHDIYHLLCLHPFLGFCETCLSDVDQLSYRSLVSGHIKIIYTVHDKYIYIHMLWDCRRNPKQLQSEIKERK</sequence>
<evidence type="ECO:0008006" key="3">
    <source>
        <dbReference type="Google" id="ProtNLM"/>
    </source>
</evidence>
<dbReference type="AlphaFoldDB" id="S0GHL3"/>
<gene>
    <name evidence="1" type="ORF">C803_05402</name>
</gene>
<name>S0GHL3_9BACT</name>